<evidence type="ECO:0000313" key="7">
    <source>
        <dbReference type="EMBL" id="XBY43969.1"/>
    </source>
</evidence>
<dbReference type="PANTHER" id="PTHR42978:SF6">
    <property type="entry name" value="QUORUM-QUENCHING LACTONASE YTNP-RELATED"/>
    <property type="match status" value="1"/>
</dbReference>
<reference evidence="7" key="1">
    <citation type="submission" date="2024-06" db="EMBL/GenBank/DDBJ databases">
        <title>Methylostella associata gen. nov., sp. nov., a novel Ancalomicrobiaceae-affiliated facultatively methylotrophic bacteria that feed on methanotrophs of the genus Methylococcus.</title>
        <authorList>
            <person name="Saltykova V."/>
            <person name="Danilova O.V."/>
            <person name="Oshkin I.Y."/>
            <person name="Belova S.E."/>
            <person name="Pimenov N.V."/>
            <person name="Dedysh S.N."/>
        </authorList>
    </citation>
    <scope>NUCLEOTIDE SEQUENCE</scope>
    <source>
        <strain evidence="7">S20</strain>
    </source>
</reference>
<evidence type="ECO:0000256" key="3">
    <source>
        <dbReference type="ARBA" id="ARBA00022801"/>
    </source>
</evidence>
<dbReference type="RefSeq" id="WP_407049065.1">
    <property type="nucleotide sequence ID" value="NZ_CP158568.1"/>
</dbReference>
<keyword evidence="3" id="KW-0378">Hydrolase</keyword>
<keyword evidence="4" id="KW-0862">Zinc</keyword>
<dbReference type="KEGG" id="mflg:ABS361_18200"/>
<dbReference type="Pfam" id="PF00753">
    <property type="entry name" value="Lactamase_B"/>
    <property type="match status" value="1"/>
</dbReference>
<sequence length="326" mass="34497">MDRRTMMKATIAAAAAPGIAAAAATGASPAAAAPAPTGQVTGAYKMKLGDFTVAAVTDGIFRLPLKEGFITNAKLDDVQKAMEEVFLPKDTLPIPFTPLLVDTGSKKILIDTGYGEMGPPTAGQLAGNLAAAGIDPKAIDMVIISHFHGDHIQGLRSKAGELVFPNAEIAVPAAEWDYWMDDAKMAAAPEGLKANFQGVRRVFGPNAKDIKRYDAGKEITTGIQAVAAYGHTPGHTTLAIQSGDARLLYLADVTNNPLLLARNPDWSPAFDQDAAAARATRHKMLDMAAQERALVAGYHYPFPAHGHILKTAKGYDFVPAMWNPAL</sequence>
<dbReference type="SMART" id="SM00849">
    <property type="entry name" value="Lactamase_B"/>
    <property type="match status" value="1"/>
</dbReference>
<evidence type="ECO:0000256" key="4">
    <source>
        <dbReference type="ARBA" id="ARBA00022833"/>
    </source>
</evidence>
<name>A0AAU7X778_9HYPH</name>
<dbReference type="InterPro" id="IPR051013">
    <property type="entry name" value="MBL_superfamily_lactonases"/>
</dbReference>
<dbReference type="InterPro" id="IPR001279">
    <property type="entry name" value="Metallo-B-lactamas"/>
</dbReference>
<protein>
    <submittedName>
        <fullName evidence="7">MBL fold metallo-hydrolase</fullName>
    </submittedName>
</protein>
<dbReference type="InterPro" id="IPR006311">
    <property type="entry name" value="TAT_signal"/>
</dbReference>
<organism evidence="7">
    <name type="scientific">Methyloraptor flagellatus</name>
    <dbReference type="NCBI Taxonomy" id="3162530"/>
    <lineage>
        <taxon>Bacteria</taxon>
        <taxon>Pseudomonadati</taxon>
        <taxon>Pseudomonadota</taxon>
        <taxon>Alphaproteobacteria</taxon>
        <taxon>Hyphomicrobiales</taxon>
        <taxon>Ancalomicrobiaceae</taxon>
        <taxon>Methyloraptor</taxon>
    </lineage>
</organism>
<feature type="signal peptide" evidence="5">
    <location>
        <begin position="1"/>
        <end position="32"/>
    </location>
</feature>
<accession>A0AAU7X778</accession>
<evidence type="ECO:0000256" key="5">
    <source>
        <dbReference type="SAM" id="SignalP"/>
    </source>
</evidence>
<dbReference type="EMBL" id="CP158568">
    <property type="protein sequence ID" value="XBY43969.1"/>
    <property type="molecule type" value="Genomic_DNA"/>
</dbReference>
<dbReference type="Gene3D" id="3.60.15.10">
    <property type="entry name" value="Ribonuclease Z/Hydroxyacylglutathione hydrolase-like"/>
    <property type="match status" value="1"/>
</dbReference>
<dbReference type="PANTHER" id="PTHR42978">
    <property type="entry name" value="QUORUM-QUENCHING LACTONASE YTNP-RELATED-RELATED"/>
    <property type="match status" value="1"/>
</dbReference>
<dbReference type="CDD" id="cd07720">
    <property type="entry name" value="OPHC2-like_MBL-fold"/>
    <property type="match status" value="1"/>
</dbReference>
<keyword evidence="2" id="KW-0479">Metal-binding</keyword>
<dbReference type="AlphaFoldDB" id="A0AAU7X778"/>
<proteinExistence type="inferred from homology"/>
<gene>
    <name evidence="7" type="ORF">ABS361_18200</name>
</gene>
<feature type="chain" id="PRO_5043616502" evidence="5">
    <location>
        <begin position="33"/>
        <end position="326"/>
    </location>
</feature>
<dbReference type="PROSITE" id="PS51318">
    <property type="entry name" value="TAT"/>
    <property type="match status" value="1"/>
</dbReference>
<dbReference type="GO" id="GO:0046872">
    <property type="term" value="F:metal ion binding"/>
    <property type="evidence" value="ECO:0007669"/>
    <property type="project" value="UniProtKB-KW"/>
</dbReference>
<keyword evidence="5" id="KW-0732">Signal</keyword>
<evidence type="ECO:0000256" key="1">
    <source>
        <dbReference type="ARBA" id="ARBA00007749"/>
    </source>
</evidence>
<feature type="domain" description="Metallo-beta-lactamase" evidence="6">
    <location>
        <begin position="95"/>
        <end position="299"/>
    </location>
</feature>
<comment type="similarity">
    <text evidence="1">Belongs to the metallo-beta-lactamase superfamily.</text>
</comment>
<dbReference type="GO" id="GO:0016787">
    <property type="term" value="F:hydrolase activity"/>
    <property type="evidence" value="ECO:0007669"/>
    <property type="project" value="UniProtKB-KW"/>
</dbReference>
<dbReference type="InterPro" id="IPR036866">
    <property type="entry name" value="RibonucZ/Hydroxyglut_hydro"/>
</dbReference>
<dbReference type="SUPFAM" id="SSF56281">
    <property type="entry name" value="Metallo-hydrolase/oxidoreductase"/>
    <property type="match status" value="1"/>
</dbReference>
<evidence type="ECO:0000256" key="2">
    <source>
        <dbReference type="ARBA" id="ARBA00022723"/>
    </source>
</evidence>
<evidence type="ECO:0000259" key="6">
    <source>
        <dbReference type="SMART" id="SM00849"/>
    </source>
</evidence>